<dbReference type="OrthoDB" id="10613919at2759"/>
<dbReference type="EMBL" id="KV417517">
    <property type="protein sequence ID" value="KZP26004.1"/>
    <property type="molecule type" value="Genomic_DNA"/>
</dbReference>
<dbReference type="Proteomes" id="UP000076532">
    <property type="component" value="Unassembled WGS sequence"/>
</dbReference>
<evidence type="ECO:0000313" key="2">
    <source>
        <dbReference type="EMBL" id="KZP26004.1"/>
    </source>
</evidence>
<reference evidence="2 3" key="1">
    <citation type="journal article" date="2016" name="Mol. Biol. Evol.">
        <title>Comparative Genomics of Early-Diverging Mushroom-Forming Fungi Provides Insights into the Origins of Lignocellulose Decay Capabilities.</title>
        <authorList>
            <person name="Nagy L.G."/>
            <person name="Riley R."/>
            <person name="Tritt A."/>
            <person name="Adam C."/>
            <person name="Daum C."/>
            <person name="Floudas D."/>
            <person name="Sun H."/>
            <person name="Yadav J.S."/>
            <person name="Pangilinan J."/>
            <person name="Larsson K.H."/>
            <person name="Matsuura K."/>
            <person name="Barry K."/>
            <person name="Labutti K."/>
            <person name="Kuo R."/>
            <person name="Ohm R.A."/>
            <person name="Bhattacharya S.S."/>
            <person name="Shirouzu T."/>
            <person name="Yoshinaga Y."/>
            <person name="Martin F.M."/>
            <person name="Grigoriev I.V."/>
            <person name="Hibbett D.S."/>
        </authorList>
    </citation>
    <scope>NUCLEOTIDE SEQUENCE [LARGE SCALE GENOMIC DNA]</scope>
    <source>
        <strain evidence="2 3">CBS 109695</strain>
    </source>
</reference>
<feature type="signal peptide" evidence="1">
    <location>
        <begin position="1"/>
        <end position="18"/>
    </location>
</feature>
<protein>
    <submittedName>
        <fullName evidence="2">Uncharacterized protein</fullName>
    </submittedName>
</protein>
<keyword evidence="3" id="KW-1185">Reference proteome</keyword>
<name>A0A166PEA4_9AGAM</name>
<gene>
    <name evidence="2" type="ORF">FIBSPDRAFT_887676</name>
</gene>
<organism evidence="2 3">
    <name type="scientific">Athelia psychrophila</name>
    <dbReference type="NCBI Taxonomy" id="1759441"/>
    <lineage>
        <taxon>Eukaryota</taxon>
        <taxon>Fungi</taxon>
        <taxon>Dikarya</taxon>
        <taxon>Basidiomycota</taxon>
        <taxon>Agaricomycotina</taxon>
        <taxon>Agaricomycetes</taxon>
        <taxon>Agaricomycetidae</taxon>
        <taxon>Atheliales</taxon>
        <taxon>Atheliaceae</taxon>
        <taxon>Athelia</taxon>
    </lineage>
</organism>
<keyword evidence="1" id="KW-0732">Signal</keyword>
<sequence>MQFSIAFVIAALALGSQAVPAVRSLEATDLEARPKRQPNRQEMWVIALMSHTKTLLNDGYYASVVEKRCEAFSDKRSCDEYQVSRIEERGVETRCGPLAGPLERRACNFYSAAKEGRDIEALFSTHGIMLTGCGPLASPAEKRACDFYSAAAEARDTEARCVLFSTHNIMWIGCAVTSPAQKRACDTYQEAHEDRWDIEARCGPLASPAQKRACDFYSAAKEGRRDIEARCGPLASPAEKRACDFYFAGAEDDAE</sequence>
<accession>A0A166PEA4</accession>
<feature type="chain" id="PRO_5007878226" evidence="1">
    <location>
        <begin position="19"/>
        <end position="255"/>
    </location>
</feature>
<proteinExistence type="predicted"/>
<evidence type="ECO:0000313" key="3">
    <source>
        <dbReference type="Proteomes" id="UP000076532"/>
    </source>
</evidence>
<evidence type="ECO:0000256" key="1">
    <source>
        <dbReference type="SAM" id="SignalP"/>
    </source>
</evidence>
<dbReference type="AlphaFoldDB" id="A0A166PEA4"/>